<evidence type="ECO:0000313" key="3">
    <source>
        <dbReference type="Proteomes" id="UP001158050"/>
    </source>
</evidence>
<dbReference type="Proteomes" id="UP001158050">
    <property type="component" value="Unassembled WGS sequence"/>
</dbReference>
<evidence type="ECO:0000256" key="1">
    <source>
        <dbReference type="SAM" id="SignalP"/>
    </source>
</evidence>
<dbReference type="RefSeq" id="WP_283418177.1">
    <property type="nucleotide sequence ID" value="NZ_FXUO01000013.1"/>
</dbReference>
<sequence>MKNTFLIVLSFILIISCEGKAQNNKFCLNTNKSKSSKECEECLNILDKMFGQNEINQQDFIIKKLNYFLLLKKYDEALKFVSIQNFKYSQEKEIRNKEIELVRFFCSNDIENFKKIKDNLLIFVDNQMINTKDEKLLTILRNEKSAIESDLIVEYYCSSSKDENNVSIISR</sequence>
<proteinExistence type="predicted"/>
<keyword evidence="1" id="KW-0732">Signal</keyword>
<feature type="signal peptide" evidence="1">
    <location>
        <begin position="1"/>
        <end position="21"/>
    </location>
</feature>
<name>A0ABY1R7J1_9FLAO</name>
<dbReference type="EMBL" id="FXUO01000013">
    <property type="protein sequence ID" value="SMP97452.1"/>
    <property type="molecule type" value="Genomic_DNA"/>
</dbReference>
<evidence type="ECO:0000313" key="2">
    <source>
        <dbReference type="EMBL" id="SMP97452.1"/>
    </source>
</evidence>
<comment type="caution">
    <text evidence="2">The sequence shown here is derived from an EMBL/GenBank/DDBJ whole genome shotgun (WGS) entry which is preliminary data.</text>
</comment>
<keyword evidence="3" id="KW-1185">Reference proteome</keyword>
<feature type="chain" id="PRO_5045463848" evidence="1">
    <location>
        <begin position="22"/>
        <end position="171"/>
    </location>
</feature>
<accession>A0ABY1R7J1</accession>
<dbReference type="PROSITE" id="PS51257">
    <property type="entry name" value="PROKAR_LIPOPROTEIN"/>
    <property type="match status" value="1"/>
</dbReference>
<protein>
    <submittedName>
        <fullName evidence="2">Uncharacterized protein</fullName>
    </submittedName>
</protein>
<gene>
    <name evidence="2" type="ORF">SAMN05421679_11333</name>
</gene>
<reference evidence="2 3" key="1">
    <citation type="submission" date="2017-05" db="EMBL/GenBank/DDBJ databases">
        <authorList>
            <person name="Varghese N."/>
            <person name="Submissions S."/>
        </authorList>
    </citation>
    <scope>NUCLEOTIDE SEQUENCE [LARGE SCALE GENOMIC DNA]</scope>
    <source>
        <strain evidence="2 3">DSM 18015</strain>
    </source>
</reference>
<organism evidence="2 3">
    <name type="scientific">Epilithonimonas pallida</name>
    <dbReference type="NCBI Taxonomy" id="373671"/>
    <lineage>
        <taxon>Bacteria</taxon>
        <taxon>Pseudomonadati</taxon>
        <taxon>Bacteroidota</taxon>
        <taxon>Flavobacteriia</taxon>
        <taxon>Flavobacteriales</taxon>
        <taxon>Weeksellaceae</taxon>
        <taxon>Chryseobacterium group</taxon>
        <taxon>Epilithonimonas</taxon>
    </lineage>
</organism>